<name>A0ACC1L748_9FUNG</name>
<evidence type="ECO:0000313" key="2">
    <source>
        <dbReference type="Proteomes" id="UP001140087"/>
    </source>
</evidence>
<gene>
    <name evidence="1" type="ORF">H4R21_002696</name>
</gene>
<keyword evidence="2" id="KW-1185">Reference proteome</keyword>
<sequence>MPAFTVVSASGRPVAVRPQDSDTLQSVVAAACAQIPNAGDPEAYALLHKGKALTLSSSVRLANLPHGATLTLQRAAAAKAAGRTAQAVKVALQIVGAGRIIDDFAPAATLWEVLVTAEARSKGLLNLTARYSPAEPPRHPPGVLVYQQPALLLLSKTFAGAEQLQATTLRSLGLAGGNVVARLSFKDTLVDVAECKPPSTATPEPPAATVEPSRVLDLQTAVEPAAEVEPLAEDNPQTAENHPPAPTIAQDAVEPPPAPSSAPGAALEARQVRVFAVPPSSVATQAQRTARAEAPSEVDSDDAKILVSVQKARQAVSERGFKSRLDQEAEAQRQRDLFLQQHPTTTVRFRFPDRVQIQATFPSTGYVADLYAFVHDALVDPSHLAALMVQPPLQDLAPQKPLTLVAAQFTPAAVVHVRLAEAAAGRPSTLELLRPTVSALSEPLAPPPAPAALPRDTAPVTAPLEPAATGSGGRPAPEAGAPGPSKPRDGPRMPKWFVAGQRRQ</sequence>
<proteinExistence type="predicted"/>
<accession>A0ACC1L748</accession>
<protein>
    <submittedName>
        <fullName evidence="1">Uncharacterized protein</fullName>
    </submittedName>
</protein>
<dbReference type="Proteomes" id="UP001140087">
    <property type="component" value="Unassembled WGS sequence"/>
</dbReference>
<evidence type="ECO:0000313" key="1">
    <source>
        <dbReference type="EMBL" id="KAJ2801716.1"/>
    </source>
</evidence>
<dbReference type="EMBL" id="JANBUN010000727">
    <property type="protein sequence ID" value="KAJ2801716.1"/>
    <property type="molecule type" value="Genomic_DNA"/>
</dbReference>
<reference evidence="1" key="1">
    <citation type="submission" date="2022-07" db="EMBL/GenBank/DDBJ databases">
        <title>Phylogenomic reconstructions and comparative analyses of Kickxellomycotina fungi.</title>
        <authorList>
            <person name="Reynolds N.K."/>
            <person name="Stajich J.E."/>
            <person name="Barry K."/>
            <person name="Grigoriev I.V."/>
            <person name="Crous P."/>
            <person name="Smith M.E."/>
        </authorList>
    </citation>
    <scope>NUCLEOTIDE SEQUENCE</scope>
    <source>
        <strain evidence="1">BCRC 34780</strain>
    </source>
</reference>
<comment type="caution">
    <text evidence="1">The sequence shown here is derived from an EMBL/GenBank/DDBJ whole genome shotgun (WGS) entry which is preliminary data.</text>
</comment>
<organism evidence="1 2">
    <name type="scientific">Coemansia helicoidea</name>
    <dbReference type="NCBI Taxonomy" id="1286919"/>
    <lineage>
        <taxon>Eukaryota</taxon>
        <taxon>Fungi</taxon>
        <taxon>Fungi incertae sedis</taxon>
        <taxon>Zoopagomycota</taxon>
        <taxon>Kickxellomycotina</taxon>
        <taxon>Kickxellomycetes</taxon>
        <taxon>Kickxellales</taxon>
        <taxon>Kickxellaceae</taxon>
        <taxon>Coemansia</taxon>
    </lineage>
</organism>